<gene>
    <name evidence="1" type="ORF">SCHPADRAFT_929933</name>
</gene>
<reference evidence="1 2" key="1">
    <citation type="submission" date="2015-04" db="EMBL/GenBank/DDBJ databases">
        <title>Complete genome sequence of Schizopora paradoxa KUC8140, a cosmopolitan wood degrader in East Asia.</title>
        <authorList>
            <consortium name="DOE Joint Genome Institute"/>
            <person name="Min B."/>
            <person name="Park H."/>
            <person name="Jang Y."/>
            <person name="Kim J.-J."/>
            <person name="Kim K.H."/>
            <person name="Pangilinan J."/>
            <person name="Lipzen A."/>
            <person name="Riley R."/>
            <person name="Grigoriev I.V."/>
            <person name="Spatafora J.W."/>
            <person name="Choi I.-G."/>
        </authorList>
    </citation>
    <scope>NUCLEOTIDE SEQUENCE [LARGE SCALE GENOMIC DNA]</scope>
    <source>
        <strain evidence="1 2">KUC8140</strain>
    </source>
</reference>
<dbReference type="InParanoid" id="A0A0H2S312"/>
<dbReference type="AlphaFoldDB" id="A0A0H2S312"/>
<name>A0A0H2S312_9AGAM</name>
<organism evidence="1 2">
    <name type="scientific">Schizopora paradoxa</name>
    <dbReference type="NCBI Taxonomy" id="27342"/>
    <lineage>
        <taxon>Eukaryota</taxon>
        <taxon>Fungi</taxon>
        <taxon>Dikarya</taxon>
        <taxon>Basidiomycota</taxon>
        <taxon>Agaricomycotina</taxon>
        <taxon>Agaricomycetes</taxon>
        <taxon>Hymenochaetales</taxon>
        <taxon>Schizoporaceae</taxon>
        <taxon>Schizopora</taxon>
    </lineage>
</organism>
<keyword evidence="2" id="KW-1185">Reference proteome</keyword>
<protein>
    <submittedName>
        <fullName evidence="1">Uncharacterized protein</fullName>
    </submittedName>
</protein>
<proteinExistence type="predicted"/>
<evidence type="ECO:0000313" key="2">
    <source>
        <dbReference type="Proteomes" id="UP000053477"/>
    </source>
</evidence>
<accession>A0A0H2S312</accession>
<dbReference type="Proteomes" id="UP000053477">
    <property type="component" value="Unassembled WGS sequence"/>
</dbReference>
<evidence type="ECO:0000313" key="1">
    <source>
        <dbReference type="EMBL" id="KLO11381.1"/>
    </source>
</evidence>
<dbReference type="EMBL" id="KQ086001">
    <property type="protein sequence ID" value="KLO11381.1"/>
    <property type="molecule type" value="Genomic_DNA"/>
</dbReference>
<sequence length="159" mass="18147">MGRSMSMSWGFKAQSSGDTTLKDRDVAIPRAVAEYVCLAIGIWHRLQAPFGAKSRDAGHKGERDCVFLMFLDGIASYRKFAYRYASRDRDRLSGASISKDSKKWTLQLPRSLFLVKNSAPICRCEKDRIPNPESLSHFVPFFFTTIITRPDKVDIIWYS</sequence>